<dbReference type="CDD" id="cd02215">
    <property type="entry name" value="cupin_QDO_N_C"/>
    <property type="match status" value="1"/>
</dbReference>
<dbReference type="RefSeq" id="WP_345256977.1">
    <property type="nucleotide sequence ID" value="NZ_BAABGY010000011.1"/>
</dbReference>
<sequence length="163" mass="18036">MQTTGFLSRNDAANARAIPGALFHFLANGAQTGGAYSLMYIEVHKGNEPPPHTHQREDESYYILEGAIRFWIGDRVVDARAGDFVHLPKGVPHRFELQTECVKELMWIAPAGLETWFWDNSAPAPDGRPLPLPTAPPAPEMIARFVQTLSEYGVEMAPVGVPR</sequence>
<dbReference type="InterPro" id="IPR013096">
    <property type="entry name" value="Cupin_2"/>
</dbReference>
<dbReference type="InterPro" id="IPR011051">
    <property type="entry name" value="RmlC_Cupin_sf"/>
</dbReference>
<dbReference type="InterPro" id="IPR053146">
    <property type="entry name" value="QDO-like"/>
</dbReference>
<gene>
    <name evidence="2" type="ORF">GCM10023184_33920</name>
</gene>
<reference evidence="3" key="1">
    <citation type="journal article" date="2019" name="Int. J. Syst. Evol. Microbiol.">
        <title>The Global Catalogue of Microorganisms (GCM) 10K type strain sequencing project: providing services to taxonomists for standard genome sequencing and annotation.</title>
        <authorList>
            <consortium name="The Broad Institute Genomics Platform"/>
            <consortium name="The Broad Institute Genome Sequencing Center for Infectious Disease"/>
            <person name="Wu L."/>
            <person name="Ma J."/>
        </authorList>
    </citation>
    <scope>NUCLEOTIDE SEQUENCE [LARGE SCALE GENOMIC DNA]</scope>
    <source>
        <strain evidence="3">JCM 17919</strain>
    </source>
</reference>
<dbReference type="Proteomes" id="UP001501725">
    <property type="component" value="Unassembled WGS sequence"/>
</dbReference>
<dbReference type="Pfam" id="PF07883">
    <property type="entry name" value="Cupin_2"/>
    <property type="match status" value="1"/>
</dbReference>
<name>A0ABP8HDI7_9BACT</name>
<dbReference type="Gene3D" id="2.60.120.10">
    <property type="entry name" value="Jelly Rolls"/>
    <property type="match status" value="1"/>
</dbReference>
<proteinExistence type="predicted"/>
<dbReference type="EMBL" id="BAABGY010000011">
    <property type="protein sequence ID" value="GAA4337874.1"/>
    <property type="molecule type" value="Genomic_DNA"/>
</dbReference>
<accession>A0ABP8HDI7</accession>
<dbReference type="InterPro" id="IPR014710">
    <property type="entry name" value="RmlC-like_jellyroll"/>
</dbReference>
<keyword evidence="3" id="KW-1185">Reference proteome</keyword>
<dbReference type="SUPFAM" id="SSF51182">
    <property type="entry name" value="RmlC-like cupins"/>
    <property type="match status" value="1"/>
</dbReference>
<dbReference type="PANTHER" id="PTHR36440:SF1">
    <property type="entry name" value="PUTATIVE (AFU_ORTHOLOGUE AFUA_8G07350)-RELATED"/>
    <property type="match status" value="1"/>
</dbReference>
<evidence type="ECO:0000313" key="3">
    <source>
        <dbReference type="Proteomes" id="UP001501725"/>
    </source>
</evidence>
<protein>
    <recommendedName>
        <fullName evidence="1">Cupin type-2 domain-containing protein</fullName>
    </recommendedName>
</protein>
<comment type="caution">
    <text evidence="2">The sequence shown here is derived from an EMBL/GenBank/DDBJ whole genome shotgun (WGS) entry which is preliminary data.</text>
</comment>
<organism evidence="2 3">
    <name type="scientific">Flaviaesturariibacter amylovorans</name>
    <dbReference type="NCBI Taxonomy" id="1084520"/>
    <lineage>
        <taxon>Bacteria</taxon>
        <taxon>Pseudomonadati</taxon>
        <taxon>Bacteroidota</taxon>
        <taxon>Chitinophagia</taxon>
        <taxon>Chitinophagales</taxon>
        <taxon>Chitinophagaceae</taxon>
        <taxon>Flaviaestuariibacter</taxon>
    </lineage>
</organism>
<dbReference type="PANTHER" id="PTHR36440">
    <property type="entry name" value="PUTATIVE (AFU_ORTHOLOGUE AFUA_8G07350)-RELATED"/>
    <property type="match status" value="1"/>
</dbReference>
<feature type="domain" description="Cupin type-2" evidence="1">
    <location>
        <begin position="40"/>
        <end position="106"/>
    </location>
</feature>
<evidence type="ECO:0000313" key="2">
    <source>
        <dbReference type="EMBL" id="GAA4337874.1"/>
    </source>
</evidence>
<evidence type="ECO:0000259" key="1">
    <source>
        <dbReference type="Pfam" id="PF07883"/>
    </source>
</evidence>